<reference evidence="1 2" key="1">
    <citation type="submission" date="2019-07" db="EMBL/GenBank/DDBJ databases">
        <title>Reinekea sp. strain SSH23 genome sequencing and assembly.</title>
        <authorList>
            <person name="Kim I."/>
        </authorList>
    </citation>
    <scope>NUCLEOTIDE SEQUENCE [LARGE SCALE GENOMIC DNA]</scope>
    <source>
        <strain evidence="1 2">SSH23</strain>
    </source>
</reference>
<evidence type="ECO:0000313" key="1">
    <source>
        <dbReference type="EMBL" id="TXR53718.1"/>
    </source>
</evidence>
<accession>A0A5C8Z8W7</accession>
<name>A0A5C8Z8W7_9GAMM</name>
<protein>
    <submittedName>
        <fullName evidence="1">Uncharacterized protein</fullName>
    </submittedName>
</protein>
<dbReference type="EMBL" id="VKAD01000001">
    <property type="protein sequence ID" value="TXR53718.1"/>
    <property type="molecule type" value="Genomic_DNA"/>
</dbReference>
<comment type="caution">
    <text evidence="1">The sequence shown here is derived from an EMBL/GenBank/DDBJ whole genome shotgun (WGS) entry which is preliminary data.</text>
</comment>
<proteinExistence type="predicted"/>
<keyword evidence="2" id="KW-1185">Reference proteome</keyword>
<evidence type="ECO:0000313" key="2">
    <source>
        <dbReference type="Proteomes" id="UP000321764"/>
    </source>
</evidence>
<dbReference type="OrthoDB" id="1450705at2"/>
<dbReference type="AlphaFoldDB" id="A0A5C8Z8W7"/>
<gene>
    <name evidence="1" type="ORF">FME95_03930</name>
</gene>
<sequence length="268" mass="31070">MNIVRIIVYVLLATMALPCFSNDRFIGTLEELIAQNKKQNMSHYDMELKLIDFDLDGDLDVAVTILCGESNCVSLYVNVNGLYHEKFSQFGYLTSYNDYKSDLNTKQIRVTSHCCGESPFDSYTTIGFENDSHYLISDYVLYDARDYYQGDLSNVQFSPTEFLSESYQVEVTFDQYNARFSSDLRSHTAYFTCEEDKNTNIVAKIKSGAIIDVIAEYKGDDREERTWLYVEIPQQAMYDSYECSNPIYSDFENKKLRAWVSDRNVKKI</sequence>
<dbReference type="Proteomes" id="UP000321764">
    <property type="component" value="Unassembled WGS sequence"/>
</dbReference>
<organism evidence="1 2">
    <name type="scientific">Reinekea thalattae</name>
    <dbReference type="NCBI Taxonomy" id="2593301"/>
    <lineage>
        <taxon>Bacteria</taxon>
        <taxon>Pseudomonadati</taxon>
        <taxon>Pseudomonadota</taxon>
        <taxon>Gammaproteobacteria</taxon>
        <taxon>Oceanospirillales</taxon>
        <taxon>Saccharospirillaceae</taxon>
        <taxon>Reinekea</taxon>
    </lineage>
</organism>
<dbReference type="RefSeq" id="WP_147713117.1">
    <property type="nucleotide sequence ID" value="NZ_VKAD01000001.1"/>
</dbReference>